<gene>
    <name evidence="4" type="ORF">ScoT_35230</name>
</gene>
<dbReference type="Pfam" id="PF13280">
    <property type="entry name" value="WYL"/>
    <property type="match status" value="1"/>
</dbReference>
<dbReference type="AlphaFoldDB" id="A0AA37BZX7"/>
<dbReference type="PANTHER" id="PTHR34580">
    <property type="match status" value="1"/>
</dbReference>
<feature type="domain" description="HTH deoR-type" evidence="3">
    <location>
        <begin position="42"/>
        <end position="97"/>
    </location>
</feature>
<evidence type="ECO:0000313" key="4">
    <source>
        <dbReference type="EMBL" id="GHI47349.1"/>
    </source>
</evidence>
<dbReference type="Gene3D" id="1.10.10.10">
    <property type="entry name" value="Winged helix-like DNA-binding domain superfamily/Winged helix DNA-binding domain"/>
    <property type="match status" value="1"/>
</dbReference>
<sequence length="365" mass="38466">MGAGPSGGERAAGAVLAPESLVGVPDTSCQVPVAGAQNARMRADRLVSLLLLLQNRGRLTAPELAAELEVSVRTVYRDVEALAASGVPVVADRGPLGGYRLLDGYRTRLTGLNEAEAGALPLAALPGQAQDLGLGPVLASARRKVGAALPDAAAERMRLVGERFHVDAPGWFREADPAGHLAAVARAVWEQRVVRARYRRWRGEVRRELCPLGIVLKGGLWYLVAASGERADGPVRTYRIARLAEAEVTGARFARPEGFGLAEYWARSAERLAAAVRRETAVVRVSPRAVRLLPMLFGAAGSEAVAGAGEPDAAGWVEVRLPVEAEAVAVGDLLRLGAEAEVLAPAGLRAAVARTVAELAGRYRE</sequence>
<evidence type="ECO:0000259" key="3">
    <source>
        <dbReference type="PROSITE" id="PS51000"/>
    </source>
</evidence>
<evidence type="ECO:0000313" key="5">
    <source>
        <dbReference type="Proteomes" id="UP001051844"/>
    </source>
</evidence>
<dbReference type="PANTHER" id="PTHR34580:SF1">
    <property type="entry name" value="PROTEIN PAFC"/>
    <property type="match status" value="1"/>
</dbReference>
<accession>A0AA37BZX7</accession>
<evidence type="ECO:0000256" key="1">
    <source>
        <dbReference type="ARBA" id="ARBA00023015"/>
    </source>
</evidence>
<dbReference type="GO" id="GO:0003700">
    <property type="term" value="F:DNA-binding transcription factor activity"/>
    <property type="evidence" value="ECO:0007669"/>
    <property type="project" value="InterPro"/>
</dbReference>
<name>A0AA37BZX7_9ACTN</name>
<proteinExistence type="predicted"/>
<organism evidence="4 5">
    <name type="scientific">Streptomyces albidoflavus</name>
    <dbReference type="NCBI Taxonomy" id="1886"/>
    <lineage>
        <taxon>Bacteria</taxon>
        <taxon>Bacillati</taxon>
        <taxon>Actinomycetota</taxon>
        <taxon>Actinomycetes</taxon>
        <taxon>Kitasatosporales</taxon>
        <taxon>Streptomycetaceae</taxon>
        <taxon>Streptomyces</taxon>
        <taxon>Streptomyces albidoflavus group</taxon>
    </lineage>
</organism>
<dbReference type="InterPro" id="IPR057727">
    <property type="entry name" value="WCX_dom"/>
</dbReference>
<keyword evidence="2" id="KW-0804">Transcription</keyword>
<reference evidence="4" key="1">
    <citation type="submission" date="2022-09" db="EMBL/GenBank/DDBJ databases">
        <title>Whole genome shotgun sequence of Streptomyces albidoflavus NBRC 12854.</title>
        <authorList>
            <person name="Komaki H."/>
            <person name="Tamura T."/>
        </authorList>
    </citation>
    <scope>NUCLEOTIDE SEQUENCE</scope>
    <source>
        <strain evidence="4">NBRC 12854</strain>
    </source>
</reference>
<comment type="caution">
    <text evidence="4">The sequence shown here is derived from an EMBL/GenBank/DDBJ whole genome shotgun (WGS) entry which is preliminary data.</text>
</comment>
<dbReference type="InterPro" id="IPR026881">
    <property type="entry name" value="WYL_dom"/>
</dbReference>
<dbReference type="PROSITE" id="PS51000">
    <property type="entry name" value="HTH_DEOR_2"/>
    <property type="match status" value="1"/>
</dbReference>
<dbReference type="PROSITE" id="PS52050">
    <property type="entry name" value="WYL"/>
    <property type="match status" value="1"/>
</dbReference>
<keyword evidence="1" id="KW-0805">Transcription regulation</keyword>
<protein>
    <submittedName>
        <fullName evidence="4">Transcriptional regulator</fullName>
    </submittedName>
</protein>
<dbReference type="Proteomes" id="UP001051844">
    <property type="component" value="Unassembled WGS sequence"/>
</dbReference>
<dbReference type="InterPro" id="IPR036390">
    <property type="entry name" value="WH_DNA-bd_sf"/>
</dbReference>
<dbReference type="Pfam" id="PF08279">
    <property type="entry name" value="HTH_11"/>
    <property type="match status" value="1"/>
</dbReference>
<dbReference type="InterPro" id="IPR051534">
    <property type="entry name" value="CBASS_pafABC_assoc_protein"/>
</dbReference>
<dbReference type="InterPro" id="IPR001034">
    <property type="entry name" value="DeoR_HTH"/>
</dbReference>
<dbReference type="EMBL" id="BNDZ01000005">
    <property type="protein sequence ID" value="GHI47349.1"/>
    <property type="molecule type" value="Genomic_DNA"/>
</dbReference>
<dbReference type="InterPro" id="IPR036388">
    <property type="entry name" value="WH-like_DNA-bd_sf"/>
</dbReference>
<evidence type="ECO:0000256" key="2">
    <source>
        <dbReference type="ARBA" id="ARBA00023163"/>
    </source>
</evidence>
<dbReference type="InterPro" id="IPR013196">
    <property type="entry name" value="HTH_11"/>
</dbReference>
<dbReference type="SUPFAM" id="SSF46785">
    <property type="entry name" value="Winged helix' DNA-binding domain"/>
    <property type="match status" value="1"/>
</dbReference>
<dbReference type="Pfam" id="PF25583">
    <property type="entry name" value="WCX"/>
    <property type="match status" value="1"/>
</dbReference>